<feature type="domain" description="HTH marR-type" evidence="2">
    <location>
        <begin position="17"/>
        <end position="66"/>
    </location>
</feature>
<reference evidence="3 4" key="1">
    <citation type="journal article" date="2015" name="Antonie Van Leeuwenhoek">
        <title>Pseudooceanicola atlanticus gen. nov. sp. nov., isolated from surface seawater of the Atlantic Ocean and reclassification of Oceanicola batsensis, Oceanicola marinus, Oceanicola nitratireducens, Oceanicola nanhaiensis, Oceanicola antarcticus and Oceanicola flagellatus, as Pseudooceanicola batsensis comb. nov., Pseudooceanicola marinus comb. nov., Pseudooceanicola nitratireducens comb. nov., Pseudooceanicola nanhaiensis comb. nov., Pseudooceanicola antarcticus comb. nov., and Pseudooceanicola flagellatus comb. nov.</title>
        <authorList>
            <person name="Lai Q."/>
            <person name="Li G."/>
            <person name="Liu X."/>
            <person name="Du Y."/>
            <person name="Sun F."/>
            <person name="Shao Z."/>
        </authorList>
    </citation>
    <scope>NUCLEOTIDE SEQUENCE [LARGE SCALE GENOMIC DNA]</scope>
    <source>
        <strain evidence="3 4">22II-s11g</strain>
    </source>
</reference>
<accession>A0A0A0EDD1</accession>
<dbReference type="GO" id="GO:0003700">
    <property type="term" value="F:DNA-binding transcription factor activity"/>
    <property type="evidence" value="ECO:0007669"/>
    <property type="project" value="InterPro"/>
</dbReference>
<dbReference type="InterPro" id="IPR000600">
    <property type="entry name" value="ROK"/>
</dbReference>
<evidence type="ECO:0000256" key="1">
    <source>
        <dbReference type="ARBA" id="ARBA00006479"/>
    </source>
</evidence>
<dbReference type="InterPro" id="IPR043129">
    <property type="entry name" value="ATPase_NBD"/>
</dbReference>
<dbReference type="Pfam" id="PF00480">
    <property type="entry name" value="ROK"/>
    <property type="match status" value="1"/>
</dbReference>
<dbReference type="InterPro" id="IPR036388">
    <property type="entry name" value="WH-like_DNA-bd_sf"/>
</dbReference>
<name>A0A0A0EDD1_9RHOB</name>
<protein>
    <submittedName>
        <fullName evidence="3">ROK family transcriptional regulator</fullName>
    </submittedName>
</protein>
<gene>
    <name evidence="3" type="ORF">ATO9_12140</name>
</gene>
<dbReference type="InterPro" id="IPR036390">
    <property type="entry name" value="WH_DNA-bd_sf"/>
</dbReference>
<comment type="caution">
    <text evidence="3">The sequence shown here is derived from an EMBL/GenBank/DDBJ whole genome shotgun (WGS) entry which is preliminary data.</text>
</comment>
<dbReference type="Proteomes" id="UP000030004">
    <property type="component" value="Unassembled WGS sequence"/>
</dbReference>
<evidence type="ECO:0000259" key="2">
    <source>
        <dbReference type="Pfam" id="PF01047"/>
    </source>
</evidence>
<dbReference type="STRING" id="1461694.ATO9_12140"/>
<dbReference type="Gene3D" id="3.30.420.40">
    <property type="match status" value="2"/>
</dbReference>
<dbReference type="eggNOG" id="COG1940">
    <property type="taxonomic scope" value="Bacteria"/>
</dbReference>
<dbReference type="PANTHER" id="PTHR18964:SF149">
    <property type="entry name" value="BIFUNCTIONAL UDP-N-ACETYLGLUCOSAMINE 2-EPIMERASE_N-ACETYLMANNOSAMINE KINASE"/>
    <property type="match status" value="1"/>
</dbReference>
<organism evidence="3 4">
    <name type="scientific">Pseudooceanicola atlanticus</name>
    <dbReference type="NCBI Taxonomy" id="1461694"/>
    <lineage>
        <taxon>Bacteria</taxon>
        <taxon>Pseudomonadati</taxon>
        <taxon>Pseudomonadota</taxon>
        <taxon>Alphaproteobacteria</taxon>
        <taxon>Rhodobacterales</taxon>
        <taxon>Paracoccaceae</taxon>
        <taxon>Pseudooceanicola</taxon>
    </lineage>
</organism>
<dbReference type="InterPro" id="IPR011991">
    <property type="entry name" value="ArsR-like_HTH"/>
</dbReference>
<evidence type="ECO:0000313" key="4">
    <source>
        <dbReference type="Proteomes" id="UP000030004"/>
    </source>
</evidence>
<evidence type="ECO:0000313" key="3">
    <source>
        <dbReference type="EMBL" id="KGM48389.1"/>
    </source>
</evidence>
<dbReference type="InterPro" id="IPR049874">
    <property type="entry name" value="ROK_cs"/>
</dbReference>
<dbReference type="OrthoDB" id="9810372at2"/>
<dbReference type="SUPFAM" id="SSF53067">
    <property type="entry name" value="Actin-like ATPase domain"/>
    <property type="match status" value="1"/>
</dbReference>
<keyword evidence="4" id="KW-1185">Reference proteome</keyword>
<dbReference type="PANTHER" id="PTHR18964">
    <property type="entry name" value="ROK (REPRESSOR, ORF, KINASE) FAMILY"/>
    <property type="match status" value="1"/>
</dbReference>
<sequence>MTTEFAPPGPLDARDATRLRVLQCIRSAGAISRTDIAQALDSSPATVTSACVALLEAGLIREEQRPPSENVQRGRPRVMLQINGDALAVAGMKVARDAILVMIADFKGDEIGTYVSPLAQSRMSPDQLVQEVRRALDAACAALDMSPDQIAGLSLGMPGFVNGESSFMHWSSSVTERNVNFAPLFRRDLPCPTFLDNDANLVAKAEHLFGAGKGLRNFLVVTIEHGVGMGIVLNGELYRGERGCGAEFGHMKVQFGGALCQCGQRGCLEAYVGDYAMVRDAFTGRQVDAAKTIQDILDAARGGDTLAQEVLDRASQILGVALANLVNLFDPEHIVLARSRPPFDHPYSETLLNALRQNTVQVDAPLPEITVRNLNEMMWAKGATAHGIEMVTLLKLRGEGAEDAA</sequence>
<dbReference type="InterPro" id="IPR000835">
    <property type="entry name" value="HTH_MarR-typ"/>
</dbReference>
<dbReference type="CDD" id="cd00090">
    <property type="entry name" value="HTH_ARSR"/>
    <property type="match status" value="1"/>
</dbReference>
<dbReference type="Gene3D" id="1.10.10.10">
    <property type="entry name" value="Winged helix-like DNA-binding domain superfamily/Winged helix DNA-binding domain"/>
    <property type="match status" value="1"/>
</dbReference>
<dbReference type="AlphaFoldDB" id="A0A0A0EDD1"/>
<proteinExistence type="inferred from homology"/>
<dbReference type="EMBL" id="AQQX01000004">
    <property type="protein sequence ID" value="KGM48389.1"/>
    <property type="molecule type" value="Genomic_DNA"/>
</dbReference>
<comment type="similarity">
    <text evidence="1">Belongs to the ROK (NagC/XylR) family.</text>
</comment>
<dbReference type="SUPFAM" id="SSF46785">
    <property type="entry name" value="Winged helix' DNA-binding domain"/>
    <property type="match status" value="1"/>
</dbReference>
<dbReference type="PROSITE" id="PS01125">
    <property type="entry name" value="ROK"/>
    <property type="match status" value="1"/>
</dbReference>
<dbReference type="Pfam" id="PF01047">
    <property type="entry name" value="MarR"/>
    <property type="match status" value="1"/>
</dbReference>
<dbReference type="RefSeq" id="WP_043749113.1">
    <property type="nucleotide sequence ID" value="NZ_AQQX01000004.1"/>
</dbReference>